<sequence length="99" mass="10696">MIAVVILSTHSLFHARHRRAPSLKRDTTGSPRAARTNYPPPPRGHLPPTPPQPSPFTPHPSPVTRHPSPLLISGALCAPGTLPPAERPQCECVSFLLHV</sequence>
<comment type="caution">
    <text evidence="2">The sequence shown here is derived from an EMBL/GenBank/DDBJ whole genome shotgun (WGS) entry which is preliminary data.</text>
</comment>
<feature type="region of interest" description="Disordered" evidence="1">
    <location>
        <begin position="15"/>
        <end position="70"/>
    </location>
</feature>
<dbReference type="AlphaFoldDB" id="A0A8J2QUP6"/>
<organism evidence="2 3">
    <name type="scientific">Danaus chrysippus</name>
    <name type="common">African queen</name>
    <dbReference type="NCBI Taxonomy" id="151541"/>
    <lineage>
        <taxon>Eukaryota</taxon>
        <taxon>Metazoa</taxon>
        <taxon>Ecdysozoa</taxon>
        <taxon>Arthropoda</taxon>
        <taxon>Hexapoda</taxon>
        <taxon>Insecta</taxon>
        <taxon>Pterygota</taxon>
        <taxon>Neoptera</taxon>
        <taxon>Endopterygota</taxon>
        <taxon>Lepidoptera</taxon>
        <taxon>Glossata</taxon>
        <taxon>Ditrysia</taxon>
        <taxon>Papilionoidea</taxon>
        <taxon>Nymphalidae</taxon>
        <taxon>Danainae</taxon>
        <taxon>Danaini</taxon>
        <taxon>Danaina</taxon>
        <taxon>Danaus</taxon>
        <taxon>Anosia</taxon>
    </lineage>
</organism>
<proteinExistence type="predicted"/>
<evidence type="ECO:0000256" key="1">
    <source>
        <dbReference type="SAM" id="MobiDB-lite"/>
    </source>
</evidence>
<feature type="compositionally biased region" description="Pro residues" evidence="1">
    <location>
        <begin position="38"/>
        <end position="61"/>
    </location>
</feature>
<dbReference type="OrthoDB" id="7491119at2759"/>
<evidence type="ECO:0000313" key="3">
    <source>
        <dbReference type="Proteomes" id="UP000789524"/>
    </source>
</evidence>
<name>A0A8J2QUP6_9NEOP</name>
<protein>
    <submittedName>
        <fullName evidence="2">(African queen) hypothetical protein</fullName>
    </submittedName>
</protein>
<accession>A0A8J2QUP6</accession>
<dbReference type="Proteomes" id="UP000789524">
    <property type="component" value="Unassembled WGS sequence"/>
</dbReference>
<dbReference type="EMBL" id="CAKASE010000066">
    <property type="protein sequence ID" value="CAG9570680.1"/>
    <property type="molecule type" value="Genomic_DNA"/>
</dbReference>
<keyword evidence="3" id="KW-1185">Reference proteome</keyword>
<evidence type="ECO:0000313" key="2">
    <source>
        <dbReference type="EMBL" id="CAG9570680.1"/>
    </source>
</evidence>
<reference evidence="2" key="1">
    <citation type="submission" date="2021-09" db="EMBL/GenBank/DDBJ databases">
        <authorList>
            <person name="Martin H S."/>
        </authorList>
    </citation>
    <scope>NUCLEOTIDE SEQUENCE</scope>
</reference>
<gene>
    <name evidence="2" type="ORF">DCHRY22_LOCUS9370</name>
</gene>